<dbReference type="NCBIfam" id="NF008368">
    <property type="entry name" value="PRK11166.1"/>
    <property type="match status" value="1"/>
</dbReference>
<evidence type="ECO:0000256" key="2">
    <source>
        <dbReference type="ARBA" id="ARBA00005908"/>
    </source>
</evidence>
<evidence type="ECO:0000256" key="7">
    <source>
        <dbReference type="ARBA" id="ARBA00022801"/>
    </source>
</evidence>
<evidence type="ECO:0000313" key="12">
    <source>
        <dbReference type="EMBL" id="MCQ3828381.1"/>
    </source>
</evidence>
<keyword evidence="8 10" id="KW-0904">Protein phosphatase</keyword>
<evidence type="ECO:0000256" key="3">
    <source>
        <dbReference type="ARBA" id="ARBA00018484"/>
    </source>
</evidence>
<comment type="similarity">
    <text evidence="2 10">Belongs to the CheZ family.</text>
</comment>
<evidence type="ECO:0000256" key="4">
    <source>
        <dbReference type="ARBA" id="ARBA00022490"/>
    </source>
</evidence>
<keyword evidence="5 10" id="KW-0145">Chemotaxis</keyword>
<evidence type="ECO:0000256" key="11">
    <source>
        <dbReference type="SAM" id="MobiDB-lite"/>
    </source>
</evidence>
<dbReference type="PANTHER" id="PTHR43693">
    <property type="entry name" value="PROTEIN PHOSPHATASE CHEZ"/>
    <property type="match status" value="1"/>
</dbReference>
<dbReference type="Proteomes" id="UP001205566">
    <property type="component" value="Unassembled WGS sequence"/>
</dbReference>
<dbReference type="GO" id="GO:0016787">
    <property type="term" value="F:hydrolase activity"/>
    <property type="evidence" value="ECO:0007669"/>
    <property type="project" value="UniProtKB-KW"/>
</dbReference>
<proteinExistence type="inferred from homology"/>
<dbReference type="EMBL" id="JACASI010000011">
    <property type="protein sequence ID" value="MCQ3828381.1"/>
    <property type="molecule type" value="Genomic_DNA"/>
</dbReference>
<feature type="region of interest" description="Disordered" evidence="11">
    <location>
        <begin position="192"/>
        <end position="219"/>
    </location>
</feature>
<evidence type="ECO:0000256" key="8">
    <source>
        <dbReference type="ARBA" id="ARBA00022912"/>
    </source>
</evidence>
<dbReference type="Gene3D" id="1.10.287.500">
    <property type="entry name" value="Helix hairpin bin"/>
    <property type="match status" value="1"/>
</dbReference>
<comment type="function">
    <text evidence="10">Plays an important role in bacterial chemotaxis signal transduction pathway by accelerating the dephosphorylation of phosphorylated CheY (CheY-P).</text>
</comment>
<dbReference type="Pfam" id="PF04344">
    <property type="entry name" value="CheZ"/>
    <property type="match status" value="1"/>
</dbReference>
<name>A0ABT1NX56_9GAMM</name>
<dbReference type="Gene3D" id="1.20.5.590">
    <property type="entry name" value="Single helix bin"/>
    <property type="match status" value="1"/>
</dbReference>
<dbReference type="InterPro" id="IPR007439">
    <property type="entry name" value="Chemotax_Pase_CheZ"/>
</dbReference>
<dbReference type="EC" id="3.1.3.-" evidence="10"/>
<keyword evidence="4 10" id="KW-0963">Cytoplasm</keyword>
<sequence>MNSELKPVSFDNAQSDELVVRIGQLTRMLRDSMRELGLDKEVEKAAKAIPDARARLDYVASMTEQAAERALNCVDRAQPLQNAIESRAQTLDQQWQSWFENPKELDEARELVRETRDYLSAVPTMARETNKELLEIMMAQDFQDLTGQVIKKMMEVIQEVERQLLQVLLESVPEGDEREAFRRRLEDGSAADNLRREESSLVNGPQINAEAEDVVSSQDQVDDLLEELGF</sequence>
<organism evidence="12 13">
    <name type="scientific">Microbulbifer elongatus</name>
    <dbReference type="NCBI Taxonomy" id="86173"/>
    <lineage>
        <taxon>Bacteria</taxon>
        <taxon>Pseudomonadati</taxon>
        <taxon>Pseudomonadota</taxon>
        <taxon>Gammaproteobacteria</taxon>
        <taxon>Cellvibrionales</taxon>
        <taxon>Microbulbiferaceae</taxon>
        <taxon>Microbulbifer</taxon>
    </lineage>
</organism>
<reference evidence="12" key="1">
    <citation type="thesis" date="2020" institute="Technische Universitat Dresden" country="Dresden, Germany">
        <title>The Agarolytic System of Microbulbifer elongatus PORT2, Isolated from Batu Karas, Pangandaran West Java Indonesia.</title>
        <authorList>
            <person name="Anggraeni S.R."/>
        </authorList>
    </citation>
    <scope>NUCLEOTIDE SEQUENCE</scope>
    <source>
        <strain evidence="12">PORT2</strain>
    </source>
</reference>
<evidence type="ECO:0000256" key="10">
    <source>
        <dbReference type="PIRNR" id="PIRNR002884"/>
    </source>
</evidence>
<protein>
    <recommendedName>
        <fullName evidence="3 10">Protein phosphatase CheZ</fullName>
        <ecNumber evidence="10">3.1.3.-</ecNumber>
    </recommendedName>
    <alternativeName>
        <fullName evidence="9 10">Chemotaxis protein CheZ</fullName>
    </alternativeName>
</protein>
<evidence type="ECO:0000256" key="1">
    <source>
        <dbReference type="ARBA" id="ARBA00004496"/>
    </source>
</evidence>
<keyword evidence="6 10" id="KW-0283">Flagellar rotation</keyword>
<dbReference type="PANTHER" id="PTHR43693:SF1">
    <property type="entry name" value="PROTEIN PHOSPHATASE CHEZ"/>
    <property type="match status" value="1"/>
</dbReference>
<keyword evidence="7 10" id="KW-0378">Hydrolase</keyword>
<gene>
    <name evidence="12" type="primary">cheZ</name>
    <name evidence="12" type="ORF">HXX02_02880</name>
</gene>
<evidence type="ECO:0000313" key="13">
    <source>
        <dbReference type="Proteomes" id="UP001205566"/>
    </source>
</evidence>
<comment type="subcellular location">
    <subcellularLocation>
        <location evidence="1 10">Cytoplasm</location>
    </subcellularLocation>
</comment>
<comment type="subunit">
    <text evidence="10">Homodimer.</text>
</comment>
<accession>A0ABT1NX56</accession>
<evidence type="ECO:0000256" key="9">
    <source>
        <dbReference type="ARBA" id="ARBA00029599"/>
    </source>
</evidence>
<evidence type="ECO:0000256" key="6">
    <source>
        <dbReference type="ARBA" id="ARBA00022779"/>
    </source>
</evidence>
<dbReference type="PIRSF" id="PIRSF002884">
    <property type="entry name" value="CheZ"/>
    <property type="match status" value="1"/>
</dbReference>
<evidence type="ECO:0000256" key="5">
    <source>
        <dbReference type="ARBA" id="ARBA00022500"/>
    </source>
</evidence>
<keyword evidence="13" id="KW-1185">Reference proteome</keyword>
<comment type="caution">
    <text evidence="12">The sequence shown here is derived from an EMBL/GenBank/DDBJ whole genome shotgun (WGS) entry which is preliminary data.</text>
</comment>
<dbReference type="SUPFAM" id="SSF75708">
    <property type="entry name" value="Chemotaxis phosphatase CheZ"/>
    <property type="match status" value="1"/>
</dbReference>
<dbReference type="RefSeq" id="WP_255873230.1">
    <property type="nucleotide sequence ID" value="NZ_JACASI010000011.1"/>
</dbReference>
<dbReference type="InterPro" id="IPR050992">
    <property type="entry name" value="CheZ_family_phosphatases"/>
</dbReference>